<dbReference type="InterPro" id="IPR035466">
    <property type="entry name" value="GlmS/AgaS_SIS"/>
</dbReference>
<dbReference type="PANTHER" id="PTHR10937">
    <property type="entry name" value="GLUCOSAMINE--FRUCTOSE-6-PHOSPHATE AMINOTRANSFERASE, ISOMERIZING"/>
    <property type="match status" value="1"/>
</dbReference>
<evidence type="ECO:0000259" key="2">
    <source>
        <dbReference type="PROSITE" id="PS51464"/>
    </source>
</evidence>
<gene>
    <name evidence="3" type="ORF">AB0L16_07500</name>
</gene>
<dbReference type="Pfam" id="PF01380">
    <property type="entry name" value="SIS"/>
    <property type="match status" value="1"/>
</dbReference>
<dbReference type="CDD" id="cd05009">
    <property type="entry name" value="SIS_GlmS_GlmD_2"/>
    <property type="match status" value="1"/>
</dbReference>
<dbReference type="Gene3D" id="3.40.50.10490">
    <property type="entry name" value="Glucose-6-phosphate isomerase like protein, domain 1"/>
    <property type="match status" value="2"/>
</dbReference>
<dbReference type="InterPro" id="IPR001347">
    <property type="entry name" value="SIS_dom"/>
</dbReference>
<keyword evidence="1" id="KW-0677">Repeat</keyword>
<dbReference type="CDD" id="cd05008">
    <property type="entry name" value="SIS_GlmS_GlmD_1"/>
    <property type="match status" value="1"/>
</dbReference>
<reference evidence="3 4" key="1">
    <citation type="submission" date="2024-06" db="EMBL/GenBank/DDBJ databases">
        <title>The Natural Products Discovery Center: Release of the First 8490 Sequenced Strains for Exploring Actinobacteria Biosynthetic Diversity.</title>
        <authorList>
            <person name="Kalkreuter E."/>
            <person name="Kautsar S.A."/>
            <person name="Yang D."/>
            <person name="Bader C.D."/>
            <person name="Teijaro C.N."/>
            <person name="Fluegel L."/>
            <person name="Davis C.M."/>
            <person name="Simpson J.R."/>
            <person name="Lauterbach L."/>
            <person name="Steele A.D."/>
            <person name="Gui C."/>
            <person name="Meng S."/>
            <person name="Li G."/>
            <person name="Viehrig K."/>
            <person name="Ye F."/>
            <person name="Su P."/>
            <person name="Kiefer A.F."/>
            <person name="Nichols A."/>
            <person name="Cepeda A.J."/>
            <person name="Yan W."/>
            <person name="Fan B."/>
            <person name="Jiang Y."/>
            <person name="Adhikari A."/>
            <person name="Zheng C.-J."/>
            <person name="Schuster L."/>
            <person name="Cowan T.M."/>
            <person name="Smanski M.J."/>
            <person name="Chevrette M.G."/>
            <person name="De Carvalho L.P.S."/>
            <person name="Shen B."/>
        </authorList>
    </citation>
    <scope>NUCLEOTIDE SEQUENCE [LARGE SCALE GENOMIC DNA]</scope>
    <source>
        <strain evidence="3 4">NPDC052347</strain>
    </source>
</reference>
<protein>
    <submittedName>
        <fullName evidence="3">SIS domain-containing protein</fullName>
    </submittedName>
</protein>
<evidence type="ECO:0000313" key="4">
    <source>
        <dbReference type="Proteomes" id="UP001552594"/>
    </source>
</evidence>
<dbReference type="InterPro" id="IPR046348">
    <property type="entry name" value="SIS_dom_sf"/>
</dbReference>
<accession>A0ABV3JTT0</accession>
<dbReference type="RefSeq" id="WP_109282746.1">
    <property type="nucleotide sequence ID" value="NZ_JBFAUK010000004.1"/>
</dbReference>
<dbReference type="SUPFAM" id="SSF53697">
    <property type="entry name" value="SIS domain"/>
    <property type="match status" value="1"/>
</dbReference>
<evidence type="ECO:0000256" key="1">
    <source>
        <dbReference type="ARBA" id="ARBA00022737"/>
    </source>
</evidence>
<comment type="caution">
    <text evidence="3">The sequence shown here is derived from an EMBL/GenBank/DDBJ whole genome shotgun (WGS) entry which is preliminary data.</text>
</comment>
<keyword evidence="4" id="KW-1185">Reference proteome</keyword>
<dbReference type="EMBL" id="JBFAUK010000004">
    <property type="protein sequence ID" value="MEV5506308.1"/>
    <property type="molecule type" value="Genomic_DNA"/>
</dbReference>
<evidence type="ECO:0000313" key="3">
    <source>
        <dbReference type="EMBL" id="MEV5506308.1"/>
    </source>
</evidence>
<dbReference type="InterPro" id="IPR035490">
    <property type="entry name" value="GlmS/FrlB_SIS"/>
</dbReference>
<dbReference type="PROSITE" id="PS51464">
    <property type="entry name" value="SIS"/>
    <property type="match status" value="1"/>
</dbReference>
<feature type="domain" description="SIS" evidence="2">
    <location>
        <begin position="29"/>
        <end position="167"/>
    </location>
</feature>
<proteinExistence type="predicted"/>
<dbReference type="Proteomes" id="UP001552594">
    <property type="component" value="Unassembled WGS sequence"/>
</dbReference>
<sequence>MKPSVSLTAGELATQPDCWRRAAALAPSVAELPRPGERIAVTGCGTSWFMAQSYAALREAAGQGETDAFAASEFPVGRRYDRVLAITRSGTTSEVLRLLDELRAAGAGAGTETVAITADPGSGVLRAAGSAVVLDWADERSVVQTRFATTALALLRAGLEAHGPLPEGVRTVAEAVTDAEAALTDSVPAAVLQAEQWTFLGLGWAYGVAQEAALKMREAAGAWTESYPAMEYRHGPVAITGPGRVVWAFGPLPEGLAAEIVGVGGTLVHVGADPMADLVRAQRVAVAVAEGRGLNPDAPRNLTRSVILGGAA</sequence>
<name>A0ABV3JTT0_STRON</name>
<organism evidence="3 4">
    <name type="scientific">Streptomyces orinoci</name>
    <name type="common">Streptoverticillium orinoci</name>
    <dbReference type="NCBI Taxonomy" id="67339"/>
    <lineage>
        <taxon>Bacteria</taxon>
        <taxon>Bacillati</taxon>
        <taxon>Actinomycetota</taxon>
        <taxon>Actinomycetes</taxon>
        <taxon>Kitasatosporales</taxon>
        <taxon>Streptomycetaceae</taxon>
        <taxon>Streptomyces</taxon>
    </lineage>
</organism>